<protein>
    <recommendedName>
        <fullName evidence="3">Reverse transcriptase zinc-binding domain-containing protein</fullName>
    </recommendedName>
</protein>
<evidence type="ECO:0000313" key="1">
    <source>
        <dbReference type="EMBL" id="KAK2662765.1"/>
    </source>
</evidence>
<sequence>MGNSAKLCGCRLIGEKSSKESSCRLSSAVEIVDNCRFPSPPRRQFAAVSTLQFVGLSQVVKDPLSVLIPRLETTINTCNRYVYMRLDFAPVALKIQLNGLENLWKRKIVIAPCCSRCSSHIESTSHALFGCKLDRKVLLGTRFGSPLSKLKNCQVMEVFMNITVVIGLDDLKLLCMISWAIWESRNSSLKGGSSRDPDSVVSWESNLLAEFTTSQLAYSTRSSVTFSNPFPDWVAPPPSLLKLNTGVAIRKNSLSIAAGAVIRDDKGRALVARSI</sequence>
<comment type="caution">
    <text evidence="1">The sequence shown here is derived from an EMBL/GenBank/DDBJ whole genome shotgun (WGS) entry which is preliminary data.</text>
</comment>
<dbReference type="Proteomes" id="UP001280121">
    <property type="component" value="Unassembled WGS sequence"/>
</dbReference>
<evidence type="ECO:0008006" key="3">
    <source>
        <dbReference type="Google" id="ProtNLM"/>
    </source>
</evidence>
<gene>
    <name evidence="1" type="ORF">Ddye_001339</name>
</gene>
<accession>A0AAD9XP25</accession>
<organism evidence="1 2">
    <name type="scientific">Dipteronia dyeriana</name>
    <dbReference type="NCBI Taxonomy" id="168575"/>
    <lineage>
        <taxon>Eukaryota</taxon>
        <taxon>Viridiplantae</taxon>
        <taxon>Streptophyta</taxon>
        <taxon>Embryophyta</taxon>
        <taxon>Tracheophyta</taxon>
        <taxon>Spermatophyta</taxon>
        <taxon>Magnoliopsida</taxon>
        <taxon>eudicotyledons</taxon>
        <taxon>Gunneridae</taxon>
        <taxon>Pentapetalae</taxon>
        <taxon>rosids</taxon>
        <taxon>malvids</taxon>
        <taxon>Sapindales</taxon>
        <taxon>Sapindaceae</taxon>
        <taxon>Hippocastanoideae</taxon>
        <taxon>Acereae</taxon>
        <taxon>Dipteronia</taxon>
    </lineage>
</organism>
<keyword evidence="2" id="KW-1185">Reference proteome</keyword>
<dbReference type="AlphaFoldDB" id="A0AAD9XP25"/>
<name>A0AAD9XP25_9ROSI</name>
<reference evidence="1" key="1">
    <citation type="journal article" date="2023" name="Plant J.">
        <title>Genome sequences and population genomics provide insights into the demographic history, inbreeding, and mutation load of two 'living fossil' tree species of Dipteronia.</title>
        <authorList>
            <person name="Feng Y."/>
            <person name="Comes H.P."/>
            <person name="Chen J."/>
            <person name="Zhu S."/>
            <person name="Lu R."/>
            <person name="Zhang X."/>
            <person name="Li P."/>
            <person name="Qiu J."/>
            <person name="Olsen K.M."/>
            <person name="Qiu Y."/>
        </authorList>
    </citation>
    <scope>NUCLEOTIDE SEQUENCE</scope>
    <source>
        <strain evidence="1">KIB01</strain>
    </source>
</reference>
<dbReference type="EMBL" id="JANJYI010000001">
    <property type="protein sequence ID" value="KAK2662765.1"/>
    <property type="molecule type" value="Genomic_DNA"/>
</dbReference>
<evidence type="ECO:0000313" key="2">
    <source>
        <dbReference type="Proteomes" id="UP001280121"/>
    </source>
</evidence>
<proteinExistence type="predicted"/>